<dbReference type="InterPro" id="IPR025202">
    <property type="entry name" value="PLD-like_dom"/>
</dbReference>
<dbReference type="SUPFAM" id="SSF56024">
    <property type="entry name" value="Phospholipase D/nuclease"/>
    <property type="match status" value="1"/>
</dbReference>
<dbReference type="Proteomes" id="UP000707451">
    <property type="component" value="Unassembled WGS sequence"/>
</dbReference>
<dbReference type="SMART" id="SM00155">
    <property type="entry name" value="PLDc"/>
    <property type="match status" value="1"/>
</dbReference>
<evidence type="ECO:0000256" key="3">
    <source>
        <dbReference type="ARBA" id="ARBA00023098"/>
    </source>
</evidence>
<keyword evidence="3" id="KW-0443">Lipid metabolism</keyword>
<evidence type="ECO:0000313" key="8">
    <source>
        <dbReference type="EMBL" id="KAG9073155.1"/>
    </source>
</evidence>
<feature type="domain" description="PLD phosphodiesterase" evidence="7">
    <location>
        <begin position="227"/>
        <end position="254"/>
    </location>
</feature>
<sequence>MSGLILNCLLPFVRPPRTVSVQEAQNMSTADYLDAATQTSFLTFNSAPSIVNDQTVRQSLVSVFEQQAQKNGSAPSIQQLFNAAREACAVDHDKDVITWLETLLNASNHGNQGNHGNGGHVVTPPPVTHPTTNNNNQGGSNIFINPIFFPSEESFKQLVKTLDGAQKSLDICVYTITDDHLANAIIRAHERGVKVRIISDSEKADDLGSDVNRLRDNNDISTRVDKSKSFMHHKFAVIDDQLVINGSYNWTKGARFDNRENLTLTNSPKAIQGFKGEFERLWAEFA</sequence>
<dbReference type="PANTHER" id="PTHR43856:SF1">
    <property type="entry name" value="MITOCHONDRIAL CARDIOLIPIN HYDROLASE"/>
    <property type="match status" value="1"/>
</dbReference>
<accession>A0A9P7Y585</accession>
<gene>
    <name evidence="8" type="ORF">KI688_000942</name>
</gene>
<keyword evidence="2" id="KW-0442">Lipid degradation</keyword>
<dbReference type="InterPro" id="IPR051406">
    <property type="entry name" value="PLD_domain"/>
</dbReference>
<feature type="region of interest" description="Disordered" evidence="6">
    <location>
        <begin position="110"/>
        <end position="138"/>
    </location>
</feature>
<evidence type="ECO:0000256" key="5">
    <source>
        <dbReference type="ARBA" id="ARBA00040549"/>
    </source>
</evidence>
<dbReference type="CDD" id="cd09171">
    <property type="entry name" value="PLDc_vPLD6_like"/>
    <property type="match status" value="1"/>
</dbReference>
<dbReference type="GO" id="GO:0016042">
    <property type="term" value="P:lipid catabolic process"/>
    <property type="evidence" value="ECO:0007669"/>
    <property type="project" value="UniProtKB-KW"/>
</dbReference>
<dbReference type="Gene3D" id="3.30.870.10">
    <property type="entry name" value="Endonuclease Chain A"/>
    <property type="match status" value="1"/>
</dbReference>
<evidence type="ECO:0000259" key="7">
    <source>
        <dbReference type="PROSITE" id="PS50035"/>
    </source>
</evidence>
<comment type="caution">
    <text evidence="8">The sequence shown here is derived from an EMBL/GenBank/DDBJ whole genome shotgun (WGS) entry which is preliminary data.</text>
</comment>
<dbReference type="EMBL" id="JAHRHY010000001">
    <property type="protein sequence ID" value="KAG9073155.1"/>
    <property type="molecule type" value="Genomic_DNA"/>
</dbReference>
<evidence type="ECO:0000256" key="1">
    <source>
        <dbReference type="ARBA" id="ARBA00022801"/>
    </source>
</evidence>
<dbReference type="InterPro" id="IPR001736">
    <property type="entry name" value="PLipase_D/transphosphatidylase"/>
</dbReference>
<evidence type="ECO:0000256" key="6">
    <source>
        <dbReference type="SAM" id="MobiDB-lite"/>
    </source>
</evidence>
<dbReference type="PROSITE" id="PS50035">
    <property type="entry name" value="PLD"/>
    <property type="match status" value="1"/>
</dbReference>
<keyword evidence="1" id="KW-0378">Hydrolase</keyword>
<protein>
    <recommendedName>
        <fullName evidence="5">Mitochondrial cardiolipin hydrolase</fullName>
    </recommendedName>
</protein>
<dbReference type="PANTHER" id="PTHR43856">
    <property type="entry name" value="CARDIOLIPIN HYDROLASE"/>
    <property type="match status" value="1"/>
</dbReference>
<comment type="similarity">
    <text evidence="4">Belongs to the phospholipase D family. MitoPLD/Zucchini subfamily.</text>
</comment>
<name>A0A9P7Y585_9FUNG</name>
<evidence type="ECO:0000256" key="4">
    <source>
        <dbReference type="ARBA" id="ARBA00038012"/>
    </source>
</evidence>
<dbReference type="AlphaFoldDB" id="A0A9P7Y585"/>
<reference evidence="8" key="1">
    <citation type="submission" date="2021-06" db="EMBL/GenBank/DDBJ databases">
        <title>Genome Sequence of Mortierella hyaline Strain SCG-10, a Cold-Adapted, Nitrate-Reducing Fungus Isolated from Soil in Minnesota, USA.</title>
        <authorList>
            <person name="Aldossari N."/>
        </authorList>
    </citation>
    <scope>NUCLEOTIDE SEQUENCE</scope>
    <source>
        <strain evidence="8">SCG-10</strain>
    </source>
</reference>
<proteinExistence type="inferred from homology"/>
<organism evidence="8 9">
    <name type="scientific">Linnemannia hyalina</name>
    <dbReference type="NCBI Taxonomy" id="64524"/>
    <lineage>
        <taxon>Eukaryota</taxon>
        <taxon>Fungi</taxon>
        <taxon>Fungi incertae sedis</taxon>
        <taxon>Mucoromycota</taxon>
        <taxon>Mortierellomycotina</taxon>
        <taxon>Mortierellomycetes</taxon>
        <taxon>Mortierellales</taxon>
        <taxon>Mortierellaceae</taxon>
        <taxon>Linnemannia</taxon>
    </lineage>
</organism>
<keyword evidence="9" id="KW-1185">Reference proteome</keyword>
<evidence type="ECO:0000313" key="9">
    <source>
        <dbReference type="Proteomes" id="UP000707451"/>
    </source>
</evidence>
<dbReference type="Pfam" id="PF13091">
    <property type="entry name" value="PLDc_2"/>
    <property type="match status" value="1"/>
</dbReference>
<evidence type="ECO:0000256" key="2">
    <source>
        <dbReference type="ARBA" id="ARBA00022963"/>
    </source>
</evidence>
<dbReference type="GO" id="GO:0016891">
    <property type="term" value="F:RNA endonuclease activity producing 5'-phosphomonoesters, hydrolytic mechanism"/>
    <property type="evidence" value="ECO:0007669"/>
    <property type="project" value="TreeGrafter"/>
</dbReference>
<dbReference type="OrthoDB" id="5205528at2759"/>